<feature type="binding site" evidence="2">
    <location>
        <position position="98"/>
    </location>
    <ligand>
        <name>Fe cation</name>
        <dbReference type="ChEBI" id="CHEBI:24875"/>
    </ligand>
</feature>
<dbReference type="EMBL" id="HE796683">
    <property type="protein sequence ID" value="CCG99042.1"/>
    <property type="molecule type" value="Genomic_DNA"/>
</dbReference>
<keyword evidence="4" id="KW-1185">Reference proteome</keyword>
<dbReference type="Gene3D" id="1.10.10.10">
    <property type="entry name" value="Winged helix-like DNA-binding domain superfamily/Winged helix DNA-binding domain"/>
    <property type="match status" value="1"/>
</dbReference>
<feature type="binding site" evidence="1">
    <location>
        <position position="145"/>
    </location>
    <ligand>
        <name>Zn(2+)</name>
        <dbReference type="ChEBI" id="CHEBI:29105"/>
    </ligand>
</feature>
<keyword evidence="2" id="KW-0408">Iron</keyword>
<dbReference type="PANTHER" id="PTHR33202">
    <property type="entry name" value="ZINC UPTAKE REGULATION PROTEIN"/>
    <property type="match status" value="1"/>
</dbReference>
<dbReference type="InterPro" id="IPR002481">
    <property type="entry name" value="FUR"/>
</dbReference>
<dbReference type="GO" id="GO:0003700">
    <property type="term" value="F:DNA-binding transcription factor activity"/>
    <property type="evidence" value="ECO:0007669"/>
    <property type="project" value="InterPro"/>
</dbReference>
<feature type="binding site" evidence="1">
    <location>
        <position position="106"/>
    </location>
    <ligand>
        <name>Zn(2+)</name>
        <dbReference type="ChEBI" id="CHEBI:29105"/>
    </ligand>
</feature>
<dbReference type="PANTHER" id="PTHR33202:SF22">
    <property type="entry name" value="HYDROGEN PEROXIDE SENSITIVE REPRESSOR"/>
    <property type="match status" value="1"/>
</dbReference>
<dbReference type="SUPFAM" id="SSF46785">
    <property type="entry name" value="Winged helix' DNA-binding domain"/>
    <property type="match status" value="1"/>
</dbReference>
<evidence type="ECO:0000256" key="2">
    <source>
        <dbReference type="PIRSR" id="PIRSR602481-2"/>
    </source>
</evidence>
<evidence type="ECO:0000256" key="1">
    <source>
        <dbReference type="PIRSR" id="PIRSR602481-1"/>
    </source>
</evidence>
<dbReference type="Pfam" id="PF01475">
    <property type="entry name" value="FUR"/>
    <property type="match status" value="1"/>
</dbReference>
<feature type="binding site" evidence="1">
    <location>
        <position position="109"/>
    </location>
    <ligand>
        <name>Zn(2+)</name>
        <dbReference type="ChEBI" id="CHEBI:29105"/>
    </ligand>
</feature>
<dbReference type="KEGG" id="fae:FAES_1031"/>
<dbReference type="InterPro" id="IPR036390">
    <property type="entry name" value="WH_DNA-bd_sf"/>
</dbReference>
<dbReference type="Proteomes" id="UP000011058">
    <property type="component" value="Chromosome"/>
</dbReference>
<dbReference type="GO" id="GO:1900376">
    <property type="term" value="P:regulation of secondary metabolite biosynthetic process"/>
    <property type="evidence" value="ECO:0007669"/>
    <property type="project" value="TreeGrafter"/>
</dbReference>
<dbReference type="GO" id="GO:0045892">
    <property type="term" value="P:negative regulation of DNA-templated transcription"/>
    <property type="evidence" value="ECO:0007669"/>
    <property type="project" value="TreeGrafter"/>
</dbReference>
<evidence type="ECO:0000313" key="3">
    <source>
        <dbReference type="EMBL" id="CCG99042.1"/>
    </source>
</evidence>
<accession>I0K4I9</accession>
<dbReference type="InterPro" id="IPR036388">
    <property type="entry name" value="WH-like_DNA-bd_sf"/>
</dbReference>
<feature type="binding site" evidence="1">
    <location>
        <position position="142"/>
    </location>
    <ligand>
        <name>Zn(2+)</name>
        <dbReference type="ChEBI" id="CHEBI:29105"/>
    </ligand>
</feature>
<proteinExistence type="predicted"/>
<name>I0K4I9_9BACT</name>
<organism evidence="3 4">
    <name type="scientific">Fibrella aestuarina BUZ 2</name>
    <dbReference type="NCBI Taxonomy" id="1166018"/>
    <lineage>
        <taxon>Bacteria</taxon>
        <taxon>Pseudomonadati</taxon>
        <taxon>Bacteroidota</taxon>
        <taxon>Cytophagia</taxon>
        <taxon>Cytophagales</taxon>
        <taxon>Spirosomataceae</taxon>
        <taxon>Fibrella</taxon>
    </lineage>
</organism>
<dbReference type="eggNOG" id="COG0735">
    <property type="taxonomic scope" value="Bacteria"/>
</dbReference>
<sequence length="147" mass="16697">MPATLNDVSPMTAAQTLKEHDLRHTTNRVELLDLFMQSDHALAHGDIESRLGPDHDRVTIYRTLRTFLDKGIVHRVLDDAGDPKYALCRHSCGKDDHHHDHVHFKCHQCGQTTCLDEVRIPTIALPNGYQRQETNLLIQGVCPDCEK</sequence>
<gene>
    <name evidence="3" type="ORF">FAES_1031</name>
</gene>
<dbReference type="HOGENOM" id="CLU_096072_6_1_10"/>
<reference evidence="3 4" key="1">
    <citation type="journal article" date="2012" name="J. Bacteriol.">
        <title>Genome Sequence of Fibrella aestuarina BUZ 2T, a Filamentous Marine Bacterium.</title>
        <authorList>
            <person name="Filippini M."/>
            <person name="Qi W."/>
            <person name="Blom J."/>
            <person name="Goesmann A."/>
            <person name="Smits T.H."/>
            <person name="Bagheri H.C."/>
        </authorList>
    </citation>
    <scope>NUCLEOTIDE SEQUENCE [LARGE SCALE GENOMIC DNA]</scope>
    <source>
        <strain evidence="4">BUZ 2T</strain>
    </source>
</reference>
<dbReference type="PATRIC" id="fig|1166018.3.peg.2751"/>
<comment type="cofactor">
    <cofactor evidence="1">
        <name>Zn(2+)</name>
        <dbReference type="ChEBI" id="CHEBI:29105"/>
    </cofactor>
    <text evidence="1">Binds 1 zinc ion per subunit.</text>
</comment>
<protein>
    <submittedName>
        <fullName evidence="3">Ferric uptake regulator, Fur family</fullName>
    </submittedName>
</protein>
<dbReference type="GO" id="GO:0000976">
    <property type="term" value="F:transcription cis-regulatory region binding"/>
    <property type="evidence" value="ECO:0007669"/>
    <property type="project" value="TreeGrafter"/>
</dbReference>
<dbReference type="GO" id="GO:0008270">
    <property type="term" value="F:zinc ion binding"/>
    <property type="evidence" value="ECO:0007669"/>
    <property type="project" value="TreeGrafter"/>
</dbReference>
<dbReference type="STRING" id="1166018.FAES_1031"/>
<keyword evidence="1" id="KW-0862">Zinc</keyword>
<feature type="binding site" evidence="2">
    <location>
        <position position="100"/>
    </location>
    <ligand>
        <name>Fe cation</name>
        <dbReference type="ChEBI" id="CHEBI:24875"/>
    </ligand>
</feature>
<dbReference type="AlphaFoldDB" id="I0K4I9"/>
<comment type="cofactor">
    <cofactor evidence="2">
        <name>Mn(2+)</name>
        <dbReference type="ChEBI" id="CHEBI:29035"/>
    </cofactor>
    <cofactor evidence="2">
        <name>Fe(2+)</name>
        <dbReference type="ChEBI" id="CHEBI:29033"/>
    </cofactor>
    <text evidence="2">Binds 1 Mn(2+) or Fe(2+) ion per subunit.</text>
</comment>
<keyword evidence="1" id="KW-0479">Metal-binding</keyword>
<evidence type="ECO:0000313" key="4">
    <source>
        <dbReference type="Proteomes" id="UP000011058"/>
    </source>
</evidence>